<dbReference type="EMBL" id="CP128986">
    <property type="protein sequence ID" value="WOC11898.1"/>
    <property type="molecule type" value="Genomic_DNA"/>
</dbReference>
<name>A0AA97CW46_9ACTN</name>
<gene>
    <name evidence="1" type="ORF">MP11Mi_09780</name>
</gene>
<proteinExistence type="predicted"/>
<accession>A0AA97CW46</accession>
<dbReference type="RefSeq" id="WP_420041171.1">
    <property type="nucleotide sequence ID" value="NZ_CP128986.1"/>
</dbReference>
<organism evidence="1">
    <name type="scientific">Gordonia sp. MP11Mi</name>
    <dbReference type="NCBI Taxonomy" id="3022769"/>
    <lineage>
        <taxon>Bacteria</taxon>
        <taxon>Bacillati</taxon>
        <taxon>Actinomycetota</taxon>
        <taxon>Actinomycetes</taxon>
        <taxon>Mycobacteriales</taxon>
        <taxon>Gordoniaceae</taxon>
        <taxon>Gordonia</taxon>
    </lineage>
</organism>
<reference evidence="1" key="1">
    <citation type="submission" date="2023-06" db="EMBL/GenBank/DDBJ databases">
        <title>Gordonia sp. nov. and Pseudochrobactrum sp. nov., two species isolated from the burying beetle Nicrophorus vespilloides.</title>
        <authorList>
            <person name="Poehlein A."/>
            <person name="Guzman J."/>
            <person name="Daniel R."/>
            <person name="Vilcinskas A."/>
        </authorList>
    </citation>
    <scope>NUCLEOTIDE SEQUENCE</scope>
    <source>
        <strain evidence="1">MP11Mi</strain>
    </source>
</reference>
<protein>
    <submittedName>
        <fullName evidence="1">Uncharacterized protein</fullName>
    </submittedName>
</protein>
<sequence>MTDRSTASRATARPSTDKKCFGADAATLGVVFKAVFDSFTPSLPENYRPAARAAGKQVLAAMHSMTISSLAISMHPAQLGASPAAPMNKYRDPLSQWIVTQLMNVKNGEAAQPIRVDNLTLSQAVETAWLYFYVTAVIPLTLLKSTMPSIYSLGPVGVGTLITLPISVGTAGMSLLYKAIGNAIIDQCIARSSDEEIANAGKPDPDLRFTAQVPTIIQETADQVSIAEPDTCPAIADLSIGRIAERTADYLKAIAPNDATRRQIAQKYRELRHFMKTTRVPAGLIPADPADFNGIEAVLSIGMGLVPYAGGALTDILIGLGHNIGQGDNLGATVPLADLTVTKTLTAAYYSYALTTQFVSVLNSLAADSLATTLGGINILPNIGGVIDAPNTYGLVVYHNALRSLCLTEDYRPKADSATPVAKW</sequence>
<evidence type="ECO:0000313" key="1">
    <source>
        <dbReference type="EMBL" id="WOC11898.1"/>
    </source>
</evidence>
<dbReference type="AlphaFoldDB" id="A0AA97CW46"/>